<feature type="transmembrane region" description="Helical" evidence="1">
    <location>
        <begin position="6"/>
        <end position="25"/>
    </location>
</feature>
<gene>
    <name evidence="2" type="ORF">CSCA_1343</name>
</gene>
<dbReference type="SUPFAM" id="SSF52266">
    <property type="entry name" value="SGNH hydrolase"/>
    <property type="match status" value="1"/>
</dbReference>
<dbReference type="EMBL" id="CP009933">
    <property type="protein sequence ID" value="AKA68468.1"/>
    <property type="molecule type" value="Genomic_DNA"/>
</dbReference>
<evidence type="ECO:0000313" key="2">
    <source>
        <dbReference type="EMBL" id="AKA68468.1"/>
    </source>
</evidence>
<sequence>MKKSLLIIISIVFIFFITILINIRIKTNLSKKVKQNTKVIEEESPYKKYGYNIDKGLLEYKSKLKNASTQKIRIYCIGESSMRGEYSSDEVNKSWVGILKSSLQEQFGNAGEGFISIYEGALPPATKPRWILGKGWSVLGASNTFMSNVGGFGGCYGTSNKSSSPAILTFTGTELDLLYSKRNNGGTALITIDDKKVDTINCLSEETNFSHRASYYGLSEGIHKLKITPNTTSSIFIEGAIASSSKTGIEIDKMAISSKQANYFTTDLTKKIWNTSKEADLVLLSFGINDAGNHVPVEKYKESMIDLVTYWQERGSNVCIIANQKPTDLWTTDWSDYITALYEITNTYNIGLIDIYKAYFKDYAIAQKAGLFGMAINDYSGASGTNTAHSSDKGYKYIGDIIYDNLK</sequence>
<dbReference type="InterPro" id="IPR036514">
    <property type="entry name" value="SGNH_hydro_sf"/>
</dbReference>
<accession>A0A0E3JXZ7</accession>
<dbReference type="Gene3D" id="2.60.120.260">
    <property type="entry name" value="Galactose-binding domain-like"/>
    <property type="match status" value="1"/>
</dbReference>
<proteinExistence type="predicted"/>
<reference evidence="2 3" key="1">
    <citation type="journal article" date="2015" name="J. Biotechnol.">
        <title>Complete genome sequence of a malodorant-producing acetogen, Clostridium scatologenes ATCC 25775(T).</title>
        <authorList>
            <person name="Zhu Z."/>
            <person name="Guo T."/>
            <person name="Zheng H."/>
            <person name="Song T."/>
            <person name="Ouyang P."/>
            <person name="Xie J."/>
        </authorList>
    </citation>
    <scope>NUCLEOTIDE SEQUENCE [LARGE SCALE GENOMIC DNA]</scope>
    <source>
        <strain evidence="2 3">ATCC 25775</strain>
    </source>
</reference>
<dbReference type="HOGENOM" id="CLU_675612_0_0_9"/>
<keyword evidence="1" id="KW-0472">Membrane</keyword>
<keyword evidence="1" id="KW-1133">Transmembrane helix</keyword>
<dbReference type="AlphaFoldDB" id="A0A0E3JXZ7"/>
<organism evidence="2 3">
    <name type="scientific">Clostridium scatologenes</name>
    <dbReference type="NCBI Taxonomy" id="1548"/>
    <lineage>
        <taxon>Bacteria</taxon>
        <taxon>Bacillati</taxon>
        <taxon>Bacillota</taxon>
        <taxon>Clostridia</taxon>
        <taxon>Eubacteriales</taxon>
        <taxon>Clostridiaceae</taxon>
        <taxon>Clostridium</taxon>
    </lineage>
</organism>
<keyword evidence="3" id="KW-1185">Reference proteome</keyword>
<dbReference type="KEGG" id="csq:CSCA_1343"/>
<evidence type="ECO:0000256" key="1">
    <source>
        <dbReference type="SAM" id="Phobius"/>
    </source>
</evidence>
<dbReference type="Proteomes" id="UP000033115">
    <property type="component" value="Chromosome"/>
</dbReference>
<dbReference type="Gene3D" id="3.40.50.1110">
    <property type="entry name" value="SGNH hydrolase"/>
    <property type="match status" value="1"/>
</dbReference>
<dbReference type="CDD" id="cd00229">
    <property type="entry name" value="SGNH_hydrolase"/>
    <property type="match status" value="1"/>
</dbReference>
<keyword evidence="1" id="KW-0812">Transmembrane</keyword>
<protein>
    <submittedName>
        <fullName evidence="2">Uncharacterized protein</fullName>
    </submittedName>
</protein>
<evidence type="ECO:0000313" key="3">
    <source>
        <dbReference type="Proteomes" id="UP000033115"/>
    </source>
</evidence>
<dbReference type="STRING" id="1548.CSCA_1343"/>
<name>A0A0E3JXZ7_CLOSL</name>